<evidence type="ECO:0000313" key="1">
    <source>
        <dbReference type="EMBL" id="JAD45329.1"/>
    </source>
</evidence>
<sequence>MYLNSREQVQNDLFMLPELQTKANAYVGSHFHELYQFLTATTIWTRYVKYLRTAQSSFATTRCTNTRTIFRQMHT</sequence>
<dbReference type="EMBL" id="GBRH01252566">
    <property type="protein sequence ID" value="JAD45329.1"/>
    <property type="molecule type" value="Transcribed_RNA"/>
</dbReference>
<organism evidence="1">
    <name type="scientific">Arundo donax</name>
    <name type="common">Giant reed</name>
    <name type="synonym">Donax arundinaceus</name>
    <dbReference type="NCBI Taxonomy" id="35708"/>
    <lineage>
        <taxon>Eukaryota</taxon>
        <taxon>Viridiplantae</taxon>
        <taxon>Streptophyta</taxon>
        <taxon>Embryophyta</taxon>
        <taxon>Tracheophyta</taxon>
        <taxon>Spermatophyta</taxon>
        <taxon>Magnoliopsida</taxon>
        <taxon>Liliopsida</taxon>
        <taxon>Poales</taxon>
        <taxon>Poaceae</taxon>
        <taxon>PACMAD clade</taxon>
        <taxon>Arundinoideae</taxon>
        <taxon>Arundineae</taxon>
        <taxon>Arundo</taxon>
    </lineage>
</organism>
<protein>
    <submittedName>
        <fullName evidence="1">Uncharacterized protein</fullName>
    </submittedName>
</protein>
<dbReference type="AlphaFoldDB" id="A0A0A9A0Y7"/>
<proteinExistence type="predicted"/>
<reference evidence="1" key="2">
    <citation type="journal article" date="2015" name="Data Brief">
        <title>Shoot transcriptome of the giant reed, Arundo donax.</title>
        <authorList>
            <person name="Barrero R.A."/>
            <person name="Guerrero F.D."/>
            <person name="Moolhuijzen P."/>
            <person name="Goolsby J.A."/>
            <person name="Tidwell J."/>
            <person name="Bellgard S.E."/>
            <person name="Bellgard M.I."/>
        </authorList>
    </citation>
    <scope>NUCLEOTIDE SEQUENCE</scope>
    <source>
        <tissue evidence="1">Shoot tissue taken approximately 20 cm above the soil surface</tissue>
    </source>
</reference>
<reference evidence="1" key="1">
    <citation type="submission" date="2014-09" db="EMBL/GenBank/DDBJ databases">
        <authorList>
            <person name="Magalhaes I.L.F."/>
            <person name="Oliveira U."/>
            <person name="Santos F.R."/>
            <person name="Vidigal T.H.D.A."/>
            <person name="Brescovit A.D."/>
            <person name="Santos A.J."/>
        </authorList>
    </citation>
    <scope>NUCLEOTIDE SEQUENCE</scope>
    <source>
        <tissue evidence="1">Shoot tissue taken approximately 20 cm above the soil surface</tissue>
    </source>
</reference>
<accession>A0A0A9A0Y7</accession>
<name>A0A0A9A0Y7_ARUDO</name>